<proteinExistence type="inferred from homology"/>
<dbReference type="Pfam" id="PF03795">
    <property type="entry name" value="YCII"/>
    <property type="match status" value="1"/>
</dbReference>
<evidence type="ECO:0000313" key="4">
    <source>
        <dbReference type="Proteomes" id="UP000441523"/>
    </source>
</evidence>
<dbReference type="InterPro" id="IPR005545">
    <property type="entry name" value="YCII"/>
</dbReference>
<protein>
    <recommendedName>
        <fullName evidence="2">YCII-related domain-containing protein</fullName>
    </recommendedName>
</protein>
<evidence type="ECO:0000313" key="3">
    <source>
        <dbReference type="EMBL" id="KAB1071662.1"/>
    </source>
</evidence>
<dbReference type="InterPro" id="IPR011008">
    <property type="entry name" value="Dimeric_a/b-barrel"/>
</dbReference>
<keyword evidence="4" id="KW-1185">Reference proteome</keyword>
<evidence type="ECO:0000256" key="1">
    <source>
        <dbReference type="ARBA" id="ARBA00007689"/>
    </source>
</evidence>
<gene>
    <name evidence="3" type="ORF">F6X51_19080</name>
</gene>
<name>A0A6N6MLU9_9HYPH</name>
<comment type="similarity">
    <text evidence="1">Belongs to the YciI family.</text>
</comment>
<dbReference type="EMBL" id="VZZJ01000018">
    <property type="protein sequence ID" value="KAB1071662.1"/>
    <property type="molecule type" value="Genomic_DNA"/>
</dbReference>
<reference evidence="3 4" key="1">
    <citation type="submission" date="2019-09" db="EMBL/GenBank/DDBJ databases">
        <title>YIM 132548 draft genome.</title>
        <authorList>
            <person name="Jiang L."/>
        </authorList>
    </citation>
    <scope>NUCLEOTIDE SEQUENCE [LARGE SCALE GENOMIC DNA]</scope>
    <source>
        <strain evidence="3 4">YIM 132548</strain>
    </source>
</reference>
<dbReference type="Gene3D" id="3.30.70.1060">
    <property type="entry name" value="Dimeric alpha+beta barrel"/>
    <property type="match status" value="1"/>
</dbReference>
<evidence type="ECO:0000259" key="2">
    <source>
        <dbReference type="Pfam" id="PF03795"/>
    </source>
</evidence>
<feature type="domain" description="YCII-related" evidence="2">
    <location>
        <begin position="11"/>
        <end position="68"/>
    </location>
</feature>
<dbReference type="AlphaFoldDB" id="A0A6N6MLU9"/>
<dbReference type="Proteomes" id="UP000441523">
    <property type="component" value="Unassembled WGS sequence"/>
</dbReference>
<dbReference type="SUPFAM" id="SSF54909">
    <property type="entry name" value="Dimeric alpha+beta barrel"/>
    <property type="match status" value="1"/>
</dbReference>
<accession>A0A6N6MLU9</accession>
<organism evidence="3 4">
    <name type="scientific">Methylobacterium planeticum</name>
    <dbReference type="NCBI Taxonomy" id="2615211"/>
    <lineage>
        <taxon>Bacteria</taxon>
        <taxon>Pseudomonadati</taxon>
        <taxon>Pseudomonadota</taxon>
        <taxon>Alphaproteobacteria</taxon>
        <taxon>Hyphomicrobiales</taxon>
        <taxon>Methylobacteriaceae</taxon>
        <taxon>Methylobacterium</taxon>
    </lineage>
</organism>
<sequence>MADPSIRRTYNDEHRTYLASAPWKMLIAGPLLDDAETRPIGRLLVVEVDDAAAARSFASGDPFAVNGAG</sequence>
<comment type="caution">
    <text evidence="3">The sequence shown here is derived from an EMBL/GenBank/DDBJ whole genome shotgun (WGS) entry which is preliminary data.</text>
</comment>